<feature type="compositionally biased region" description="Low complexity" evidence="1">
    <location>
        <begin position="25"/>
        <end position="39"/>
    </location>
</feature>
<sequence length="57" mass="6155">MPRRRGATRCGSTRPATSRRRRRTTTCSGSGSTATKAGPSRLVPSYGTCNCRLLLIN</sequence>
<reference evidence="2" key="2">
    <citation type="journal article" date="2015" name="Data Brief">
        <title>Shoot transcriptome of the giant reed, Arundo donax.</title>
        <authorList>
            <person name="Barrero R.A."/>
            <person name="Guerrero F.D."/>
            <person name="Moolhuijzen P."/>
            <person name="Goolsby J.A."/>
            <person name="Tidwell J."/>
            <person name="Bellgard S.E."/>
            <person name="Bellgard M.I."/>
        </authorList>
    </citation>
    <scope>NUCLEOTIDE SEQUENCE</scope>
    <source>
        <tissue evidence="2">Shoot tissue taken approximately 20 cm above the soil surface</tissue>
    </source>
</reference>
<name>A0A0A9AHN9_ARUDO</name>
<feature type="region of interest" description="Disordered" evidence="1">
    <location>
        <begin position="1"/>
        <end position="39"/>
    </location>
</feature>
<dbReference type="AlphaFoldDB" id="A0A0A9AHN9"/>
<evidence type="ECO:0000256" key="1">
    <source>
        <dbReference type="SAM" id="MobiDB-lite"/>
    </source>
</evidence>
<organism evidence="2">
    <name type="scientific">Arundo donax</name>
    <name type="common">Giant reed</name>
    <name type="synonym">Donax arundinaceus</name>
    <dbReference type="NCBI Taxonomy" id="35708"/>
    <lineage>
        <taxon>Eukaryota</taxon>
        <taxon>Viridiplantae</taxon>
        <taxon>Streptophyta</taxon>
        <taxon>Embryophyta</taxon>
        <taxon>Tracheophyta</taxon>
        <taxon>Spermatophyta</taxon>
        <taxon>Magnoliopsida</taxon>
        <taxon>Liliopsida</taxon>
        <taxon>Poales</taxon>
        <taxon>Poaceae</taxon>
        <taxon>PACMAD clade</taxon>
        <taxon>Arundinoideae</taxon>
        <taxon>Arundineae</taxon>
        <taxon>Arundo</taxon>
    </lineage>
</organism>
<proteinExistence type="predicted"/>
<evidence type="ECO:0000313" key="2">
    <source>
        <dbReference type="EMBL" id="JAD50646.1"/>
    </source>
</evidence>
<dbReference type="EMBL" id="GBRH01247249">
    <property type="protein sequence ID" value="JAD50646.1"/>
    <property type="molecule type" value="Transcribed_RNA"/>
</dbReference>
<accession>A0A0A9AHN9</accession>
<reference evidence="2" key="1">
    <citation type="submission" date="2014-09" db="EMBL/GenBank/DDBJ databases">
        <authorList>
            <person name="Magalhaes I.L.F."/>
            <person name="Oliveira U."/>
            <person name="Santos F.R."/>
            <person name="Vidigal T.H.D.A."/>
            <person name="Brescovit A.D."/>
            <person name="Santos A.J."/>
        </authorList>
    </citation>
    <scope>NUCLEOTIDE SEQUENCE</scope>
    <source>
        <tissue evidence="2">Shoot tissue taken approximately 20 cm above the soil surface</tissue>
    </source>
</reference>
<protein>
    <submittedName>
        <fullName evidence="2">Uncharacterized protein</fullName>
    </submittedName>
</protein>